<evidence type="ECO:0000256" key="4">
    <source>
        <dbReference type="ARBA" id="ARBA00022538"/>
    </source>
</evidence>
<feature type="region of interest" description="Disordered" evidence="13">
    <location>
        <begin position="919"/>
        <end position="938"/>
    </location>
</feature>
<comment type="subcellular location">
    <subcellularLocation>
        <location evidence="1">Cell membrane</location>
        <topology evidence="1">Multi-pass membrane protein</topology>
    </subcellularLocation>
</comment>
<dbReference type="Proteomes" id="UP000308267">
    <property type="component" value="Unassembled WGS sequence"/>
</dbReference>
<evidence type="ECO:0000256" key="2">
    <source>
        <dbReference type="ARBA" id="ARBA00022448"/>
    </source>
</evidence>
<dbReference type="InterPro" id="IPR003937">
    <property type="entry name" value="K_chnl_volt-dep_KCNQ"/>
</dbReference>
<keyword evidence="5 14" id="KW-0812">Transmembrane</keyword>
<evidence type="ECO:0008006" key="19">
    <source>
        <dbReference type="Google" id="ProtNLM"/>
    </source>
</evidence>
<dbReference type="PRINTS" id="PR00169">
    <property type="entry name" value="KCHANNEL"/>
</dbReference>
<dbReference type="FunFam" id="1.10.287.70:FF:000016">
    <property type="entry name" value="Putative potassium voltage-gated channel subfamily KQT member 2"/>
    <property type="match status" value="1"/>
</dbReference>
<evidence type="ECO:0000256" key="13">
    <source>
        <dbReference type="SAM" id="MobiDB-lite"/>
    </source>
</evidence>
<dbReference type="GO" id="GO:0005249">
    <property type="term" value="F:voltage-gated potassium channel activity"/>
    <property type="evidence" value="ECO:0007669"/>
    <property type="project" value="InterPro"/>
</dbReference>
<dbReference type="Pfam" id="PF03520">
    <property type="entry name" value="KCNQ_channel"/>
    <property type="match status" value="1"/>
</dbReference>
<feature type="transmembrane region" description="Helical" evidence="14">
    <location>
        <begin position="291"/>
        <end position="311"/>
    </location>
</feature>
<feature type="region of interest" description="Disordered" evidence="13">
    <location>
        <begin position="454"/>
        <end position="494"/>
    </location>
</feature>
<dbReference type="EMBL" id="SJOL01000802">
    <property type="protein sequence ID" value="TGZ75313.1"/>
    <property type="molecule type" value="Genomic_DNA"/>
</dbReference>
<name>A0A4S2MFA0_OPIFE</name>
<keyword evidence="10 14" id="KW-0472">Membrane</keyword>
<dbReference type="Gene3D" id="6.10.140.1910">
    <property type="match status" value="2"/>
</dbReference>
<keyword evidence="18" id="KW-1185">Reference proteome</keyword>
<sequence>MCTVHREFVFVDSCLAKRCNQSTAQMDSWNCSKQLRISPAHQSKEFLPNDPWRAVGLDEVNGWTETKPPGTVATTDLPNRLMPRPKTDILFDFDSVEMDGYEGKSCDTLSTRRTSLHGKTITVRISRNETKYRKLQAQVYNFLERPKTWRSFTYHGLVFASVLGCLVLSVLSTIDDYAVVAMRLLLYMELVILFWFFTEYCIRLWSAGCRSRYQTWRGRIQFAKRPFCLVDFVVIVASVVILAVDNDGNMFAASALRGLRFFQILRMIRMDRRGGSFKLLASVVWAHRQELFTTVYIGFLCLIFTSFLIYLVEKNKNEKIQSYADALWWGVVTLCTVGYGDTVPRTAMGKLIAAFCALAGISFFALPAGILGSGFALKVQQHQRQKHLIRRRVPAATLIQCLWRCYAADPNSSSTATWKIHLRPVRKPTGLTNSASVIERGGFSRLSRFSTLKRRPEKSILSPTSLPTPTSDSIPLDFDEGQTQQQQQQQRGTLAVQSYPSVIQPKSAPAEVTSPFRTYFGDSPPEQTRRAVHRETSLVRGWFLPEDDDKAMEKIQSVGGQTNTYNSSDLSETRIHRRPVLQRDKTPSFRTKRHMNLRHQTTNDTITSDAAESSHRQDKSPTSVNRQLTEQEKCAVRIIRKMRFLVARRKFREALRPYDVKDVIEQYSAGHLDMLTRVKQLQSRLDQILGRQGGKPEDVYDSHQSLASRIVKIEHKVDAIDVKIDRLVSLCRTDRSGLHHLGTDHPRRLPAPLDTFSHYPHPKCDDHDDQLQPLSETIDSVLHSAKIPDTQTNLPRGFHPAPLVTRFVVPKEQRSESIDTTITEYNNPEASSSVCVEEINPQSETPGHHVLQPCASLPCATQPITASDADGSQPLEAAHGPPRIRMVRSEHQPDVSHSTGETSPSWRSTDCLPRTMYIGAQDRTKTPEPSPTHITPQR</sequence>
<feature type="transmembrane region" description="Helical" evidence="14">
    <location>
        <begin position="226"/>
        <end position="244"/>
    </location>
</feature>
<dbReference type="PANTHER" id="PTHR47735:SF9">
    <property type="entry name" value="POTASSIUM VOLTAGE-GATED CHANNEL SUBFAMILY KQT MEMBER 4-LIKE ISOFORM X1"/>
    <property type="match status" value="1"/>
</dbReference>
<feature type="transmembrane region" description="Helical" evidence="14">
    <location>
        <begin position="152"/>
        <end position="172"/>
    </location>
</feature>
<evidence type="ECO:0000256" key="6">
    <source>
        <dbReference type="ARBA" id="ARBA00022882"/>
    </source>
</evidence>
<feature type="compositionally biased region" description="Low complexity" evidence="13">
    <location>
        <begin position="459"/>
        <end position="490"/>
    </location>
</feature>
<evidence type="ECO:0000259" key="16">
    <source>
        <dbReference type="Pfam" id="PF03520"/>
    </source>
</evidence>
<feature type="region of interest" description="Disordered" evidence="13">
    <location>
        <begin position="597"/>
        <end position="628"/>
    </location>
</feature>
<dbReference type="GO" id="GO:0008076">
    <property type="term" value="C:voltage-gated potassium channel complex"/>
    <property type="evidence" value="ECO:0007669"/>
    <property type="project" value="TreeGrafter"/>
</dbReference>
<evidence type="ECO:0000256" key="11">
    <source>
        <dbReference type="ARBA" id="ARBA00023303"/>
    </source>
</evidence>
<dbReference type="Gene3D" id="1.10.287.70">
    <property type="match status" value="1"/>
</dbReference>
<dbReference type="InterPro" id="IPR013821">
    <property type="entry name" value="K_chnl_volt-dep_KCNQ_C"/>
</dbReference>
<feature type="region of interest" description="Disordered" evidence="13">
    <location>
        <begin position="513"/>
        <end position="533"/>
    </location>
</feature>
<protein>
    <recommendedName>
        <fullName evidence="19">Ion transport domain-containing protein</fullName>
    </recommendedName>
</protein>
<keyword evidence="8 14" id="KW-1133">Transmembrane helix</keyword>
<comment type="catalytic activity">
    <reaction evidence="12">
        <text>K(+)(in) = K(+)(out)</text>
        <dbReference type="Rhea" id="RHEA:29463"/>
        <dbReference type="ChEBI" id="CHEBI:29103"/>
    </reaction>
</comment>
<evidence type="ECO:0000256" key="10">
    <source>
        <dbReference type="ARBA" id="ARBA00023136"/>
    </source>
</evidence>
<organism evidence="17 18">
    <name type="scientific">Opisthorchis felineus</name>
    <dbReference type="NCBI Taxonomy" id="147828"/>
    <lineage>
        <taxon>Eukaryota</taxon>
        <taxon>Metazoa</taxon>
        <taxon>Spiralia</taxon>
        <taxon>Lophotrochozoa</taxon>
        <taxon>Platyhelminthes</taxon>
        <taxon>Trematoda</taxon>
        <taxon>Digenea</taxon>
        <taxon>Opisthorchiida</taxon>
        <taxon>Opisthorchiata</taxon>
        <taxon>Opisthorchiidae</taxon>
        <taxon>Opisthorchis</taxon>
    </lineage>
</organism>
<dbReference type="SUPFAM" id="SSF81324">
    <property type="entry name" value="Voltage-gated potassium channels"/>
    <property type="match status" value="1"/>
</dbReference>
<dbReference type="InterPro" id="IPR005821">
    <property type="entry name" value="Ion_trans_dom"/>
</dbReference>
<accession>A0A4S2MFA0</accession>
<comment type="caution">
    <text evidence="17">The sequence shown here is derived from an EMBL/GenBank/DDBJ whole genome shotgun (WGS) entry which is preliminary data.</text>
</comment>
<keyword evidence="7" id="KW-0630">Potassium</keyword>
<feature type="compositionally biased region" description="Polar residues" evidence="13">
    <location>
        <begin position="895"/>
        <end position="908"/>
    </location>
</feature>
<gene>
    <name evidence="17" type="ORF">CRM22_000425</name>
</gene>
<feature type="domain" description="Potassium channel voltage dependent KCNQ C-terminal" evidence="16">
    <location>
        <begin position="588"/>
        <end position="730"/>
    </location>
</feature>
<proteinExistence type="predicted"/>
<keyword evidence="11" id="KW-0407">Ion channel</keyword>
<keyword evidence="4" id="KW-0633">Potassium transport</keyword>
<dbReference type="OrthoDB" id="8879391at2759"/>
<evidence type="ECO:0000256" key="14">
    <source>
        <dbReference type="SAM" id="Phobius"/>
    </source>
</evidence>
<keyword evidence="3" id="KW-1003">Cell membrane</keyword>
<dbReference type="STRING" id="147828.A0A4S2MFA0"/>
<reference evidence="17 18" key="1">
    <citation type="journal article" date="2019" name="BMC Genomics">
        <title>New insights from Opisthorchis felineus genome: update on genomics of the epidemiologically important liver flukes.</title>
        <authorList>
            <person name="Ershov N.I."/>
            <person name="Mordvinov V.A."/>
            <person name="Prokhortchouk E.B."/>
            <person name="Pakharukova M.Y."/>
            <person name="Gunbin K.V."/>
            <person name="Ustyantsev K."/>
            <person name="Genaev M.A."/>
            <person name="Blinov A.G."/>
            <person name="Mazur A."/>
            <person name="Boulygina E."/>
            <person name="Tsygankova S."/>
            <person name="Khrameeva E."/>
            <person name="Chekanov N."/>
            <person name="Fan G."/>
            <person name="Xiao A."/>
            <person name="Zhang H."/>
            <person name="Xu X."/>
            <person name="Yang H."/>
            <person name="Solovyev V."/>
            <person name="Lee S.M."/>
            <person name="Liu X."/>
            <person name="Afonnikov D.A."/>
            <person name="Skryabin K.G."/>
        </authorList>
    </citation>
    <scope>NUCLEOTIDE SEQUENCE [LARGE SCALE GENOMIC DNA]</scope>
    <source>
        <strain evidence="17">AK-0245</strain>
        <tissue evidence="17">Whole organism</tissue>
    </source>
</reference>
<feature type="compositionally biased region" description="Polar residues" evidence="13">
    <location>
        <begin position="598"/>
        <end position="611"/>
    </location>
</feature>
<evidence type="ECO:0000256" key="8">
    <source>
        <dbReference type="ARBA" id="ARBA00022989"/>
    </source>
</evidence>
<feature type="region of interest" description="Disordered" evidence="13">
    <location>
        <begin position="890"/>
        <end position="912"/>
    </location>
</feature>
<evidence type="ECO:0000256" key="3">
    <source>
        <dbReference type="ARBA" id="ARBA00022475"/>
    </source>
</evidence>
<evidence type="ECO:0000256" key="7">
    <source>
        <dbReference type="ARBA" id="ARBA00022958"/>
    </source>
</evidence>
<dbReference type="PRINTS" id="PR01459">
    <property type="entry name" value="KCNQCHANNEL"/>
</dbReference>
<feature type="transmembrane region" description="Helical" evidence="14">
    <location>
        <begin position="184"/>
        <end position="205"/>
    </location>
</feature>
<feature type="domain" description="Ion transport" evidence="15">
    <location>
        <begin position="158"/>
        <end position="380"/>
    </location>
</feature>
<evidence type="ECO:0000313" key="18">
    <source>
        <dbReference type="Proteomes" id="UP000308267"/>
    </source>
</evidence>
<keyword evidence="6" id="KW-0851">Voltage-gated channel</keyword>
<evidence type="ECO:0000313" key="17">
    <source>
        <dbReference type="EMBL" id="TGZ75313.1"/>
    </source>
</evidence>
<evidence type="ECO:0000256" key="5">
    <source>
        <dbReference type="ARBA" id="ARBA00022692"/>
    </source>
</evidence>
<feature type="transmembrane region" description="Helical" evidence="14">
    <location>
        <begin position="352"/>
        <end position="377"/>
    </location>
</feature>
<keyword evidence="2" id="KW-0813">Transport</keyword>
<evidence type="ECO:0000256" key="9">
    <source>
        <dbReference type="ARBA" id="ARBA00023065"/>
    </source>
</evidence>
<dbReference type="AlphaFoldDB" id="A0A4S2MFA0"/>
<evidence type="ECO:0000256" key="1">
    <source>
        <dbReference type="ARBA" id="ARBA00004651"/>
    </source>
</evidence>
<keyword evidence="9" id="KW-0406">Ion transport</keyword>
<evidence type="ECO:0000259" key="15">
    <source>
        <dbReference type="Pfam" id="PF00520"/>
    </source>
</evidence>
<dbReference type="PANTHER" id="PTHR47735">
    <property type="entry name" value="POTASSIUM VOLTAGE-GATED CHANNEL SUBFAMILY KQT MEMBER 4"/>
    <property type="match status" value="1"/>
</dbReference>
<evidence type="ECO:0000256" key="12">
    <source>
        <dbReference type="ARBA" id="ARBA00034430"/>
    </source>
</evidence>
<dbReference type="Pfam" id="PF00520">
    <property type="entry name" value="Ion_trans"/>
    <property type="match status" value="1"/>
</dbReference>
<dbReference type="PROSITE" id="PS50096">
    <property type="entry name" value="IQ"/>
    <property type="match status" value="1"/>
</dbReference>